<gene>
    <name evidence="2" type="ORF">ENS06_14670</name>
</gene>
<feature type="region of interest" description="Disordered" evidence="1">
    <location>
        <begin position="30"/>
        <end position="56"/>
    </location>
</feature>
<evidence type="ECO:0000256" key="1">
    <source>
        <dbReference type="SAM" id="MobiDB-lite"/>
    </source>
</evidence>
<name>A0A832A8C7_9BACT</name>
<organism evidence="2">
    <name type="scientific">Desulfacinum infernum</name>
    <dbReference type="NCBI Taxonomy" id="35837"/>
    <lineage>
        <taxon>Bacteria</taxon>
        <taxon>Pseudomonadati</taxon>
        <taxon>Thermodesulfobacteriota</taxon>
        <taxon>Syntrophobacteria</taxon>
        <taxon>Syntrophobacterales</taxon>
        <taxon>Syntrophobacteraceae</taxon>
        <taxon>Desulfacinum</taxon>
    </lineage>
</organism>
<sequence>MAKGKAFLVPVVILVVVGLLCPGMAVNAQGMGKRPGLSQTEIKEKGQAAHEKGKMRWESLSPEEQAYVAEKGKERAAQAKMTAEQYWNSLSAEEQQKLLEGKERVVERARDRWQKKTP</sequence>
<proteinExistence type="predicted"/>
<evidence type="ECO:0000313" key="2">
    <source>
        <dbReference type="EMBL" id="HFK98554.1"/>
    </source>
</evidence>
<protein>
    <recommendedName>
        <fullName evidence="3">DUF3106 domain-containing protein</fullName>
    </recommendedName>
</protein>
<dbReference type="AlphaFoldDB" id="A0A832A8C7"/>
<feature type="compositionally biased region" description="Basic and acidic residues" evidence="1">
    <location>
        <begin position="41"/>
        <end position="56"/>
    </location>
</feature>
<reference evidence="2" key="1">
    <citation type="journal article" date="2020" name="mSystems">
        <title>Genome- and Community-Level Interaction Insights into Carbon Utilization and Element Cycling Functions of Hydrothermarchaeota in Hydrothermal Sediment.</title>
        <authorList>
            <person name="Zhou Z."/>
            <person name="Liu Y."/>
            <person name="Xu W."/>
            <person name="Pan J."/>
            <person name="Luo Z.H."/>
            <person name="Li M."/>
        </authorList>
    </citation>
    <scope>NUCLEOTIDE SEQUENCE [LARGE SCALE GENOMIC DNA]</scope>
    <source>
        <strain evidence="2">SpSt-456</strain>
    </source>
</reference>
<accession>A0A832A8C7</accession>
<evidence type="ECO:0008006" key="3">
    <source>
        <dbReference type="Google" id="ProtNLM"/>
    </source>
</evidence>
<comment type="caution">
    <text evidence="2">The sequence shown here is derived from an EMBL/GenBank/DDBJ whole genome shotgun (WGS) entry which is preliminary data.</text>
</comment>
<dbReference type="EMBL" id="DSTK01000040">
    <property type="protein sequence ID" value="HFK98554.1"/>
    <property type="molecule type" value="Genomic_DNA"/>
</dbReference>